<organism evidence="11 12">
    <name type="scientific">Desulfonatronospira thiodismutans ASO3-1</name>
    <dbReference type="NCBI Taxonomy" id="555779"/>
    <lineage>
        <taxon>Bacteria</taxon>
        <taxon>Pseudomonadati</taxon>
        <taxon>Thermodesulfobacteriota</taxon>
        <taxon>Desulfovibrionia</taxon>
        <taxon>Desulfovibrionales</taxon>
        <taxon>Desulfonatronovibrionaceae</taxon>
        <taxon>Desulfonatronospira</taxon>
    </lineage>
</organism>
<keyword evidence="7" id="KW-0255">Endonuclease</keyword>
<evidence type="ECO:0000256" key="5">
    <source>
        <dbReference type="ARBA" id="ARBA00022884"/>
    </source>
</evidence>
<evidence type="ECO:0000313" key="12">
    <source>
        <dbReference type="Proteomes" id="UP000005496"/>
    </source>
</evidence>
<dbReference type="GO" id="GO:0030983">
    <property type="term" value="F:mismatched DNA binding"/>
    <property type="evidence" value="ECO:0007669"/>
    <property type="project" value="InterPro"/>
</dbReference>
<dbReference type="Proteomes" id="UP000005496">
    <property type="component" value="Unassembled WGS sequence"/>
</dbReference>
<proteinExistence type="inferred from homology"/>
<evidence type="ECO:0000256" key="3">
    <source>
        <dbReference type="ARBA" id="ARBA00022801"/>
    </source>
</evidence>
<dbReference type="PIRSF" id="PIRSF005814">
    <property type="entry name" value="MutS_YshD"/>
    <property type="match status" value="1"/>
</dbReference>
<dbReference type="GO" id="GO:0072344">
    <property type="term" value="P:rescue of stalled ribosome"/>
    <property type="evidence" value="ECO:0007669"/>
    <property type="project" value="UniProtKB-UniRule"/>
</dbReference>
<dbReference type="PROSITE" id="PS50828">
    <property type="entry name" value="SMR"/>
    <property type="match status" value="1"/>
</dbReference>
<name>D6SQK7_9BACT</name>
<keyword evidence="6 7" id="KW-0238">DNA-binding</keyword>
<keyword evidence="8" id="KW-0175">Coiled coil</keyword>
<dbReference type="Gene3D" id="1.10.1420.10">
    <property type="match status" value="2"/>
</dbReference>
<dbReference type="SMART" id="SM00463">
    <property type="entry name" value="SMR"/>
    <property type="match status" value="1"/>
</dbReference>
<keyword evidence="12" id="KW-1185">Reference proteome</keyword>
<evidence type="ECO:0000256" key="7">
    <source>
        <dbReference type="HAMAP-Rule" id="MF_00092"/>
    </source>
</evidence>
<dbReference type="OrthoDB" id="9808166at2"/>
<dbReference type="GO" id="GO:0140664">
    <property type="term" value="F:ATP-dependent DNA damage sensor activity"/>
    <property type="evidence" value="ECO:0007669"/>
    <property type="project" value="InterPro"/>
</dbReference>
<dbReference type="NCBIfam" id="TIGR01069">
    <property type="entry name" value="mutS2"/>
    <property type="match status" value="1"/>
</dbReference>
<dbReference type="GO" id="GO:0016887">
    <property type="term" value="F:ATP hydrolysis activity"/>
    <property type="evidence" value="ECO:0007669"/>
    <property type="project" value="InterPro"/>
</dbReference>
<dbReference type="InterPro" id="IPR002625">
    <property type="entry name" value="Smr_dom"/>
</dbReference>
<reference evidence="11" key="1">
    <citation type="submission" date="2010-05" db="EMBL/GenBank/DDBJ databases">
        <title>The draft genome of Desulfonatronospira thiodismutans ASO3-1.</title>
        <authorList>
            <consortium name="US DOE Joint Genome Institute (JGI-PGF)"/>
            <person name="Lucas S."/>
            <person name="Copeland A."/>
            <person name="Lapidus A."/>
            <person name="Cheng J.-F."/>
            <person name="Bruce D."/>
            <person name="Goodwin L."/>
            <person name="Pitluck S."/>
            <person name="Chertkov O."/>
            <person name="Brettin T."/>
            <person name="Detter J.C."/>
            <person name="Han C."/>
            <person name="Land M.L."/>
            <person name="Hauser L."/>
            <person name="Kyrpides N."/>
            <person name="Mikhailova N."/>
            <person name="Muyzer G."/>
            <person name="Woyke T."/>
        </authorList>
    </citation>
    <scope>NUCLEOTIDE SEQUENCE [LARGE SCALE GENOMIC DNA]</scope>
    <source>
        <strain evidence="11">ASO3-1</strain>
    </source>
</reference>
<dbReference type="GO" id="GO:0043023">
    <property type="term" value="F:ribosomal large subunit binding"/>
    <property type="evidence" value="ECO:0007669"/>
    <property type="project" value="UniProtKB-UniRule"/>
</dbReference>
<dbReference type="InterPro" id="IPR036063">
    <property type="entry name" value="Smr_dom_sf"/>
</dbReference>
<keyword evidence="2 7" id="KW-0547">Nucleotide-binding</keyword>
<comment type="function">
    <text evidence="7">Acts as a ribosome collision sensor, splitting the ribosome into its 2 subunits. Detects stalled/collided 70S ribosomes which it binds and splits by an ATP-hydrolysis driven conformational change. Acts upstream of the ribosome quality control system (RQC), a ribosome-associated complex that mediates the extraction of incompletely synthesized nascent chains from stalled ribosomes and their subsequent degradation. Probably generates substrates for RQC.</text>
</comment>
<keyword evidence="4 7" id="KW-0067">ATP-binding</keyword>
<accession>D6SQK7</accession>
<gene>
    <name evidence="7" type="primary">mutS2</name>
    <name evidence="7" type="synonym">rqcU</name>
    <name evidence="11" type="ORF">Dthio_PD2427</name>
</gene>
<dbReference type="GO" id="GO:0045910">
    <property type="term" value="P:negative regulation of DNA recombination"/>
    <property type="evidence" value="ECO:0007669"/>
    <property type="project" value="InterPro"/>
</dbReference>
<dbReference type="eggNOG" id="COG1193">
    <property type="taxonomic scope" value="Bacteria"/>
</dbReference>
<dbReference type="AlphaFoldDB" id="D6SQK7"/>
<dbReference type="InterPro" id="IPR005747">
    <property type="entry name" value="MutS2"/>
</dbReference>
<dbReference type="SMART" id="SM00533">
    <property type="entry name" value="MUTSd"/>
    <property type="match status" value="1"/>
</dbReference>
<dbReference type="SUPFAM" id="SSF52540">
    <property type="entry name" value="P-loop containing nucleoside triphosphate hydrolases"/>
    <property type="match status" value="1"/>
</dbReference>
<dbReference type="EC" id="3.6.4.-" evidence="7"/>
<dbReference type="PANTHER" id="PTHR48466:SF2">
    <property type="entry name" value="OS10G0509000 PROTEIN"/>
    <property type="match status" value="1"/>
</dbReference>
<dbReference type="SMART" id="SM00534">
    <property type="entry name" value="MUTSac"/>
    <property type="match status" value="1"/>
</dbReference>
<evidence type="ECO:0000256" key="6">
    <source>
        <dbReference type="ARBA" id="ARBA00023125"/>
    </source>
</evidence>
<dbReference type="GO" id="GO:0004519">
    <property type="term" value="F:endonuclease activity"/>
    <property type="evidence" value="ECO:0007669"/>
    <property type="project" value="UniProtKB-UniRule"/>
</dbReference>
<evidence type="ECO:0000313" key="11">
    <source>
        <dbReference type="EMBL" id="EFI35033.1"/>
    </source>
</evidence>
<evidence type="ECO:0000256" key="2">
    <source>
        <dbReference type="ARBA" id="ARBA00022741"/>
    </source>
</evidence>
<dbReference type="Gene3D" id="3.40.50.300">
    <property type="entry name" value="P-loop containing nucleotide triphosphate hydrolases"/>
    <property type="match status" value="1"/>
</dbReference>
<evidence type="ECO:0000256" key="8">
    <source>
        <dbReference type="SAM" id="Coils"/>
    </source>
</evidence>
<dbReference type="GO" id="GO:0006298">
    <property type="term" value="P:mismatch repair"/>
    <property type="evidence" value="ECO:0007669"/>
    <property type="project" value="InterPro"/>
</dbReference>
<keyword evidence="3 7" id="KW-0378">Hydrolase</keyword>
<comment type="caution">
    <text evidence="11">The sequence shown here is derived from an EMBL/GenBank/DDBJ whole genome shotgun (WGS) entry which is preliminary data.</text>
</comment>
<dbReference type="GO" id="GO:0005524">
    <property type="term" value="F:ATP binding"/>
    <property type="evidence" value="ECO:0007669"/>
    <property type="project" value="UniProtKB-UniRule"/>
</dbReference>
<dbReference type="PANTHER" id="PTHR48466">
    <property type="entry name" value="OS10G0509000 PROTEIN-RELATED"/>
    <property type="match status" value="1"/>
</dbReference>
<feature type="region of interest" description="Disordered" evidence="9">
    <location>
        <begin position="757"/>
        <end position="777"/>
    </location>
</feature>
<keyword evidence="7" id="KW-0540">Nuclease</keyword>
<evidence type="ECO:0000259" key="10">
    <source>
        <dbReference type="PROSITE" id="PS50828"/>
    </source>
</evidence>
<protein>
    <recommendedName>
        <fullName evidence="7">Endonuclease MutS2</fullName>
        <ecNumber evidence="7">3.1.-.-</ecNumber>
    </recommendedName>
    <alternativeName>
        <fullName evidence="7">Ribosome-associated protein quality control-upstream factor</fullName>
        <shortName evidence="7">RQC-upstream factor</shortName>
        <shortName evidence="7">RqcU</shortName>
        <ecNumber evidence="7">3.6.4.-</ecNumber>
    </alternativeName>
</protein>
<evidence type="ECO:0000256" key="9">
    <source>
        <dbReference type="SAM" id="MobiDB-lite"/>
    </source>
</evidence>
<dbReference type="Pfam" id="PF00488">
    <property type="entry name" value="MutS_V"/>
    <property type="match status" value="1"/>
</dbReference>
<evidence type="ECO:0000256" key="1">
    <source>
        <dbReference type="ARBA" id="ARBA00022730"/>
    </source>
</evidence>
<feature type="domain" description="Smr" evidence="10">
    <location>
        <begin position="702"/>
        <end position="777"/>
    </location>
</feature>
<dbReference type="SUPFAM" id="SSF160443">
    <property type="entry name" value="SMR domain-like"/>
    <property type="match status" value="1"/>
</dbReference>
<dbReference type="EC" id="3.1.-.-" evidence="7"/>
<comment type="subunit">
    <text evidence="7">Homodimer. Binds to stalled ribosomes, contacting rRNA.</text>
</comment>
<dbReference type="Gene3D" id="3.30.1370.110">
    <property type="match status" value="1"/>
</dbReference>
<dbReference type="InterPro" id="IPR027417">
    <property type="entry name" value="P-loop_NTPase"/>
</dbReference>
<feature type="coiled-coil region" evidence="8">
    <location>
        <begin position="533"/>
        <end position="578"/>
    </location>
</feature>
<dbReference type="InterPro" id="IPR045076">
    <property type="entry name" value="MutS"/>
</dbReference>
<comment type="function">
    <text evidence="7">Endonuclease that is involved in the suppression of homologous recombination and thus may have a key role in the control of bacterial genetic diversity.</text>
</comment>
<evidence type="ECO:0000256" key="4">
    <source>
        <dbReference type="ARBA" id="ARBA00022840"/>
    </source>
</evidence>
<comment type="similarity">
    <text evidence="7">Belongs to the DNA mismatch repair MutS family. MutS2 subfamily.</text>
</comment>
<sequence length="777" mass="87240">MWGGLIKSFLMESRTNTLLEFPRVLQYLSQEAVSSPGRDFCTRIRPFTDPHELEKEQALLHEAISALQEYAVVLGSFPELDRVLPLLKDQDAVLDLEGLWGLQSFLEAANALQSSMQEIDPQGFPSLRATWENISWPGTLWSAMHRCISQSGEIKDDSSPELQDVRGEIRNLRSQCSRKVNESLSRENYSHYLQDEYLTISSDRYVLALKSNFKGKVQGIIHDYSQTGETCYFEPMFLVDLNNRFQELLQLQAEEERKVRAYLTDLARRSLDALQQVYSWLIRMDVLWARARMAGRLQGRVLSREGEDSLELKNLRHPLLVLGGHHVVPVDVSLRPGQKALVISGGNAGGKTVCLKSLGLAAIMAQSALPVPVDEGSSVPFWDKIFVSMVSQQGVEESLSTFTDQIEHFSRFWPEVDSRTLVILDEFGVGTDPAQGAALAQAVLDALLDKGAWTATATHFPALKAYALSREEVRACSVLFDPETKRPLYRLAYDQVGASRALKVAREQGLPGEIIDRAQEYLLLEGEEQNRLFERLNQLAAQREQELAGLKEEKTRLARKLEKKRQDLARDQERLMQELKGQGQEIVRKWQEQKVGRKKALKELSEVRRAAEELGTGEKDASEPAGLALEDITIHDAYFYPAWNRTGTVREKDERKKQVKIDFGGISLWVNPGDLKLPRKSTGAKPSAGYSSSTGGAQSIRLDIRGKYRDEALEELEKYLDQAMLSGRKQVEVIHGKGTGALKKAVRQYLQRSPVIKDFSPGASESADDGVTTVELP</sequence>
<dbReference type="GO" id="GO:0019843">
    <property type="term" value="F:rRNA binding"/>
    <property type="evidence" value="ECO:0007669"/>
    <property type="project" value="UniProtKB-UniRule"/>
</dbReference>
<keyword evidence="1 7" id="KW-0699">rRNA-binding</keyword>
<dbReference type="InterPro" id="IPR007696">
    <property type="entry name" value="DNA_mismatch_repair_MutS_core"/>
</dbReference>
<dbReference type="InterPro" id="IPR000432">
    <property type="entry name" value="DNA_mismatch_repair_MutS_C"/>
</dbReference>
<dbReference type="SUPFAM" id="SSF48334">
    <property type="entry name" value="DNA repair protein MutS, domain III"/>
    <property type="match status" value="1"/>
</dbReference>
<dbReference type="InterPro" id="IPR036187">
    <property type="entry name" value="DNA_mismatch_repair_MutS_sf"/>
</dbReference>
<feature type="binding site" evidence="7">
    <location>
        <begin position="345"/>
        <end position="352"/>
    </location>
    <ligand>
        <name>ATP</name>
        <dbReference type="ChEBI" id="CHEBI:30616"/>
    </ligand>
</feature>
<dbReference type="HAMAP" id="MF_00092">
    <property type="entry name" value="MutS2"/>
    <property type="match status" value="1"/>
</dbReference>
<keyword evidence="5 7" id="KW-0694">RNA-binding</keyword>
<dbReference type="EMBL" id="ACJN02000002">
    <property type="protein sequence ID" value="EFI35033.1"/>
    <property type="molecule type" value="Genomic_DNA"/>
</dbReference>
<dbReference type="Pfam" id="PF01713">
    <property type="entry name" value="Smr"/>
    <property type="match status" value="1"/>
</dbReference>